<dbReference type="VEuPathDB" id="AmoebaDB:DDB_G0280663"/>
<evidence type="ECO:0000313" key="2">
    <source>
        <dbReference type="Proteomes" id="UP000002195"/>
    </source>
</evidence>
<evidence type="ECO:0000313" key="1">
    <source>
        <dbReference type="EMBL" id="EAL67133.1"/>
    </source>
</evidence>
<sequence length="138" mass="14945">MTSIHCNLVLQDGGRIISKDGSAQAQGIGNSEIIPFTTDAFITSTFPDNPPVGSPKRKTIQCIAYKYRKGPSSYTIRVSIPSISFPMGDYDGHCLGFIQPSASLGIKVRITYFGFFQFTTDTGTVKTTKNSSIMNYGG</sequence>
<dbReference type="AlphaFoldDB" id="Q54V21"/>
<comment type="caution">
    <text evidence="1">The sequence shown here is derived from an EMBL/GenBank/DDBJ whole genome shotgun (WGS) entry which is preliminary data.</text>
</comment>
<proteinExistence type="predicted"/>
<dbReference type="STRING" id="44689.Q54V21"/>
<dbReference type="Proteomes" id="UP000002195">
    <property type="component" value="Unassembled WGS sequence"/>
</dbReference>
<organism evidence="1 2">
    <name type="scientific">Dictyostelium discoideum</name>
    <name type="common">Social amoeba</name>
    <dbReference type="NCBI Taxonomy" id="44689"/>
    <lineage>
        <taxon>Eukaryota</taxon>
        <taxon>Amoebozoa</taxon>
        <taxon>Evosea</taxon>
        <taxon>Eumycetozoa</taxon>
        <taxon>Dictyostelia</taxon>
        <taxon>Dictyosteliales</taxon>
        <taxon>Dictyosteliaceae</taxon>
        <taxon>Dictyostelium</taxon>
    </lineage>
</organism>
<dbReference type="HOGENOM" id="CLU_1858997_0_0_1"/>
<reference evidence="1 2" key="1">
    <citation type="journal article" date="2005" name="Nature">
        <title>The genome of the social amoeba Dictyostelium discoideum.</title>
        <authorList>
            <consortium name="The Dictyostelium discoideum Sequencing Consortium"/>
            <person name="Eichinger L."/>
            <person name="Pachebat J.A."/>
            <person name="Glockner G."/>
            <person name="Rajandream M.A."/>
            <person name="Sucgang R."/>
            <person name="Berriman M."/>
            <person name="Song J."/>
            <person name="Olsen R."/>
            <person name="Szafranski K."/>
            <person name="Xu Q."/>
            <person name="Tunggal B."/>
            <person name="Kummerfeld S."/>
            <person name="Madera M."/>
            <person name="Konfortov B.A."/>
            <person name="Rivero F."/>
            <person name="Bankier A.T."/>
            <person name="Lehmann R."/>
            <person name="Hamlin N."/>
            <person name="Davies R."/>
            <person name="Gaudet P."/>
            <person name="Fey P."/>
            <person name="Pilcher K."/>
            <person name="Chen G."/>
            <person name="Saunders D."/>
            <person name="Sodergren E."/>
            <person name="Davis P."/>
            <person name="Kerhornou A."/>
            <person name="Nie X."/>
            <person name="Hall N."/>
            <person name="Anjard C."/>
            <person name="Hemphill L."/>
            <person name="Bason N."/>
            <person name="Farbrother P."/>
            <person name="Desany B."/>
            <person name="Just E."/>
            <person name="Morio T."/>
            <person name="Rost R."/>
            <person name="Churcher C."/>
            <person name="Cooper J."/>
            <person name="Haydock S."/>
            <person name="van Driessche N."/>
            <person name="Cronin A."/>
            <person name="Goodhead I."/>
            <person name="Muzny D."/>
            <person name="Mourier T."/>
            <person name="Pain A."/>
            <person name="Lu M."/>
            <person name="Harper D."/>
            <person name="Lindsay R."/>
            <person name="Hauser H."/>
            <person name="James K."/>
            <person name="Quiles M."/>
            <person name="Madan Babu M."/>
            <person name="Saito T."/>
            <person name="Buchrieser C."/>
            <person name="Wardroper A."/>
            <person name="Felder M."/>
            <person name="Thangavelu M."/>
            <person name="Johnson D."/>
            <person name="Knights A."/>
            <person name="Loulseged H."/>
            <person name="Mungall K."/>
            <person name="Oliver K."/>
            <person name="Price C."/>
            <person name="Quail M.A."/>
            <person name="Urushihara H."/>
            <person name="Hernandez J."/>
            <person name="Rabbinowitsch E."/>
            <person name="Steffen D."/>
            <person name="Sanders M."/>
            <person name="Ma J."/>
            <person name="Kohara Y."/>
            <person name="Sharp S."/>
            <person name="Simmonds M."/>
            <person name="Spiegler S."/>
            <person name="Tivey A."/>
            <person name="Sugano S."/>
            <person name="White B."/>
            <person name="Walker D."/>
            <person name="Woodward J."/>
            <person name="Winckler T."/>
            <person name="Tanaka Y."/>
            <person name="Shaulsky G."/>
            <person name="Schleicher M."/>
            <person name="Weinstock G."/>
            <person name="Rosenthal A."/>
            <person name="Cox E.C."/>
            <person name="Chisholm R.L."/>
            <person name="Gibbs R."/>
            <person name="Loomis W.F."/>
            <person name="Platzer M."/>
            <person name="Kay R.R."/>
            <person name="Williams J."/>
            <person name="Dear P.H."/>
            <person name="Noegel A.A."/>
            <person name="Barrell B."/>
            <person name="Kuspa A."/>
        </authorList>
    </citation>
    <scope>NUCLEOTIDE SEQUENCE [LARGE SCALE GENOMIC DNA]</scope>
    <source>
        <strain evidence="1 2">AX4</strain>
    </source>
</reference>
<dbReference type="GeneID" id="8622669"/>
<gene>
    <name evidence="1" type="ORF">DDB_G0280663</name>
</gene>
<dbReference type="PaxDb" id="44689-DDB0206110"/>
<dbReference type="EMBL" id="AAFI02000037">
    <property type="protein sequence ID" value="EAL67133.1"/>
    <property type="molecule type" value="Genomic_DNA"/>
</dbReference>
<keyword evidence="2" id="KW-1185">Reference proteome</keyword>
<dbReference type="KEGG" id="ddi:DDB_G0280663"/>
<accession>Q54V21</accession>
<name>Q54V21_DICDI</name>
<dbReference type="RefSeq" id="XP_641110.1">
    <property type="nucleotide sequence ID" value="XM_636018.1"/>
</dbReference>
<dbReference type="dictyBase" id="DDB_G0280663"/>
<protein>
    <submittedName>
        <fullName evidence="1">Uncharacterized protein</fullName>
    </submittedName>
</protein>
<dbReference type="InParanoid" id="Q54V21"/>